<keyword evidence="3 6" id="KW-0812">Transmembrane</keyword>
<evidence type="ECO:0000313" key="8">
    <source>
        <dbReference type="Proteomes" id="UP000182589"/>
    </source>
</evidence>
<feature type="transmembrane region" description="Helical" evidence="6">
    <location>
        <begin position="182"/>
        <end position="204"/>
    </location>
</feature>
<dbReference type="InterPro" id="IPR050833">
    <property type="entry name" value="Poly_Biosynth_Transport"/>
</dbReference>
<dbReference type="GO" id="GO:0005886">
    <property type="term" value="C:plasma membrane"/>
    <property type="evidence" value="ECO:0007669"/>
    <property type="project" value="UniProtKB-SubCell"/>
</dbReference>
<dbReference type="NCBIfam" id="TIGR02900">
    <property type="entry name" value="spore_V_B"/>
    <property type="match status" value="1"/>
</dbReference>
<feature type="transmembrane region" description="Helical" evidence="6">
    <location>
        <begin position="327"/>
        <end position="346"/>
    </location>
</feature>
<feature type="transmembrane region" description="Helical" evidence="6">
    <location>
        <begin position="42"/>
        <end position="66"/>
    </location>
</feature>
<protein>
    <submittedName>
        <fullName evidence="7">Stage V sporulation protein B</fullName>
    </submittedName>
</protein>
<dbReference type="PANTHER" id="PTHR30250:SF24">
    <property type="entry name" value="STAGE V SPORULATION PROTEIN B"/>
    <property type="match status" value="1"/>
</dbReference>
<feature type="transmembrane region" description="Helical" evidence="6">
    <location>
        <begin position="284"/>
        <end position="307"/>
    </location>
</feature>
<sequence length="528" mass="57544">MNRHTFLHGALVLMIAGLVTRVMGFIYRIFLTRIIGAEGMGLFQIVFPILGLVLTFVTMGFPLAISKLVAEAVAQRDRARIQRIMRISGISVASLAVLFTLLMYLFRHAIETHWLTDPRAYPAYLAMIPVVGIIAISSLYRGYFQGLQDMAPTAWASILEQTVRILSIWILAAYFVRYSLSYAAAAAMMGMVLGELSGLLFMVFQQRRRARLVDVIPDPAYTRATESMRSTVHAIGQISLPVTLSKLIWSLLFAAEPVLVMRALQAAGFVTSQATSMYGEYSGMAIPLLVFPTVITSSLATNLVPAVSEAAAAGEMFRIRKRLSQSFTATALVSFPASVVFTLFAGPLTTVIYKQPNIGPILAIMAPFEFLLCLQAPLTGILQGLNRAGVAMVNSIVGGVAKLLLIVVLARRPEVGILGVSMATAFSFTLSTLLNLWFVVRMIGFHIRLQSLLRVGIAAIGMFAYMQAITFHHRPLPGSTLLLAIGGGLIVYFALLCALRVLTSRAVSRIPKVGPALARIVRWMPFAV</sequence>
<evidence type="ECO:0000256" key="5">
    <source>
        <dbReference type="ARBA" id="ARBA00023136"/>
    </source>
</evidence>
<feature type="transmembrane region" description="Helical" evidence="6">
    <location>
        <begin position="390"/>
        <end position="410"/>
    </location>
</feature>
<dbReference type="EMBL" id="FNOJ01000001">
    <property type="protein sequence ID" value="SDW01290.1"/>
    <property type="molecule type" value="Genomic_DNA"/>
</dbReference>
<dbReference type="InterPro" id="IPR014249">
    <property type="entry name" value="Spore_V_B"/>
</dbReference>
<feature type="transmembrane region" description="Helical" evidence="6">
    <location>
        <begin position="481"/>
        <end position="502"/>
    </location>
</feature>
<reference evidence="8" key="1">
    <citation type="submission" date="2016-10" db="EMBL/GenBank/DDBJ databases">
        <authorList>
            <person name="Varghese N."/>
        </authorList>
    </citation>
    <scope>NUCLEOTIDE SEQUENCE [LARGE SCALE GENOMIC DNA]</scope>
    <source>
        <strain evidence="8">DSM 12489</strain>
    </source>
</reference>
<feature type="transmembrane region" description="Helical" evidence="6">
    <location>
        <begin position="7"/>
        <end position="30"/>
    </location>
</feature>
<gene>
    <name evidence="7" type="ORF">SAMN04489725_10144</name>
</gene>
<evidence type="ECO:0000256" key="1">
    <source>
        <dbReference type="ARBA" id="ARBA00004651"/>
    </source>
</evidence>
<dbReference type="Proteomes" id="UP000182589">
    <property type="component" value="Unassembled WGS sequence"/>
</dbReference>
<dbReference type="InterPro" id="IPR002797">
    <property type="entry name" value="Polysacc_synth"/>
</dbReference>
<evidence type="ECO:0000256" key="2">
    <source>
        <dbReference type="ARBA" id="ARBA00022475"/>
    </source>
</evidence>
<name>A0A1H2Q2L8_9BACL</name>
<dbReference type="RefSeq" id="WP_040289033.1">
    <property type="nucleotide sequence ID" value="NZ_FNOJ01000001.1"/>
</dbReference>
<dbReference type="Pfam" id="PF01943">
    <property type="entry name" value="Polysacc_synt"/>
    <property type="match status" value="1"/>
</dbReference>
<dbReference type="PANTHER" id="PTHR30250">
    <property type="entry name" value="PST FAMILY PREDICTED COLANIC ACID TRANSPORTER"/>
    <property type="match status" value="1"/>
</dbReference>
<dbReference type="InterPro" id="IPR024923">
    <property type="entry name" value="PG_synth_SpoVB"/>
</dbReference>
<evidence type="ECO:0000313" key="7">
    <source>
        <dbReference type="EMBL" id="SDW01290.1"/>
    </source>
</evidence>
<organism evidence="7 8">
    <name type="scientific">Alicyclobacillus hesperidum</name>
    <dbReference type="NCBI Taxonomy" id="89784"/>
    <lineage>
        <taxon>Bacteria</taxon>
        <taxon>Bacillati</taxon>
        <taxon>Bacillota</taxon>
        <taxon>Bacilli</taxon>
        <taxon>Bacillales</taxon>
        <taxon>Alicyclobacillaceae</taxon>
        <taxon>Alicyclobacillus</taxon>
    </lineage>
</organism>
<comment type="subcellular location">
    <subcellularLocation>
        <location evidence="1">Cell membrane</location>
        <topology evidence="1">Multi-pass membrane protein</topology>
    </subcellularLocation>
</comment>
<evidence type="ECO:0000256" key="4">
    <source>
        <dbReference type="ARBA" id="ARBA00022989"/>
    </source>
</evidence>
<feature type="transmembrane region" description="Helical" evidence="6">
    <location>
        <begin position="416"/>
        <end position="440"/>
    </location>
</feature>
<feature type="transmembrane region" description="Helical" evidence="6">
    <location>
        <begin position="247"/>
        <end position="264"/>
    </location>
</feature>
<evidence type="ECO:0000256" key="6">
    <source>
        <dbReference type="SAM" id="Phobius"/>
    </source>
</evidence>
<feature type="transmembrane region" description="Helical" evidence="6">
    <location>
        <begin position="358"/>
        <end position="378"/>
    </location>
</feature>
<feature type="transmembrane region" description="Helical" evidence="6">
    <location>
        <begin position="87"/>
        <end position="106"/>
    </location>
</feature>
<feature type="transmembrane region" description="Helical" evidence="6">
    <location>
        <begin position="155"/>
        <end position="176"/>
    </location>
</feature>
<accession>A0A1H2Q2L8</accession>
<dbReference type="STRING" id="89784.SAMN04489725_10144"/>
<dbReference type="AlphaFoldDB" id="A0A1H2Q2L8"/>
<keyword evidence="8" id="KW-1185">Reference proteome</keyword>
<dbReference type="PIRSF" id="PIRSF038958">
    <property type="entry name" value="PG_synth_SpoVB"/>
    <property type="match status" value="1"/>
</dbReference>
<feature type="transmembrane region" description="Helical" evidence="6">
    <location>
        <begin position="121"/>
        <end position="143"/>
    </location>
</feature>
<feature type="transmembrane region" description="Helical" evidence="6">
    <location>
        <begin position="452"/>
        <end position="469"/>
    </location>
</feature>
<proteinExistence type="predicted"/>
<keyword evidence="5 6" id="KW-0472">Membrane</keyword>
<evidence type="ECO:0000256" key="3">
    <source>
        <dbReference type="ARBA" id="ARBA00022692"/>
    </source>
</evidence>
<keyword evidence="4 6" id="KW-1133">Transmembrane helix</keyword>
<dbReference type="CDD" id="cd13124">
    <property type="entry name" value="MATE_SpoVB_like"/>
    <property type="match status" value="1"/>
</dbReference>
<keyword evidence="2" id="KW-1003">Cell membrane</keyword>